<evidence type="ECO:0000313" key="3">
    <source>
        <dbReference type="WBParaSite" id="jg11672"/>
    </source>
</evidence>
<proteinExistence type="predicted"/>
<keyword evidence="2" id="KW-1185">Reference proteome</keyword>
<evidence type="ECO:0000313" key="2">
    <source>
        <dbReference type="Proteomes" id="UP000887574"/>
    </source>
</evidence>
<organism evidence="2 3">
    <name type="scientific">Ditylenchus dipsaci</name>
    <dbReference type="NCBI Taxonomy" id="166011"/>
    <lineage>
        <taxon>Eukaryota</taxon>
        <taxon>Metazoa</taxon>
        <taxon>Ecdysozoa</taxon>
        <taxon>Nematoda</taxon>
        <taxon>Chromadorea</taxon>
        <taxon>Rhabditida</taxon>
        <taxon>Tylenchina</taxon>
        <taxon>Tylenchomorpha</taxon>
        <taxon>Sphaerularioidea</taxon>
        <taxon>Anguinidae</taxon>
        <taxon>Anguininae</taxon>
        <taxon>Ditylenchus</taxon>
    </lineage>
</organism>
<feature type="transmembrane region" description="Helical" evidence="1">
    <location>
        <begin position="417"/>
        <end position="436"/>
    </location>
</feature>
<keyword evidence="1" id="KW-1133">Transmembrane helix</keyword>
<protein>
    <submittedName>
        <fullName evidence="3">Uncharacterized protein</fullName>
    </submittedName>
</protein>
<dbReference type="AlphaFoldDB" id="A0A915CQZ9"/>
<evidence type="ECO:0000256" key="1">
    <source>
        <dbReference type="SAM" id="Phobius"/>
    </source>
</evidence>
<dbReference type="WBParaSite" id="jg11672">
    <property type="protein sequence ID" value="jg11672"/>
    <property type="gene ID" value="jg11672"/>
</dbReference>
<dbReference type="Proteomes" id="UP000887574">
    <property type="component" value="Unplaced"/>
</dbReference>
<sequence>MCFAAHRRSGKTVDGDFLESVCGLTFHDQKAEDNSDLFASGKTFDKFLIANDEVLKVNLASVDSFDHAEFKIQLTNAIAETFEMHEEVLKEDWSGVTDQNQVAAILFNSSLPFLVACYIKETKGGESVKRCRQIVQILCTLPHSLNGRLTQLGIVVNPPCLMKHFNLSVEKFKQLAMKNKFTVKEINQAYKYYGGYRSVGVDGTSHRFTSEILLVCIRPSADAESTVLTPSSVEAFALMQDSAYIEWVNTGSFPPGTPDSVVSGSERCVVDLTKPFDINQLMDLKRLSNTKKDLDNPDQLKLFLIFLFYRGYLTKANSGGNKERVKLLVLNKEIALTLQKYMVQSFRLERTLMAAVSGYLESSEVFRSNTELKFIGRVYRPVIHAAVDAYVKHMIEHVSRNEENSYFSRASSRFIEARVLIFYPAPPFALSSLLFLRRCKL</sequence>
<keyword evidence="1" id="KW-0812">Transmembrane</keyword>
<accession>A0A915CQZ9</accession>
<keyword evidence="1" id="KW-0472">Membrane</keyword>
<name>A0A915CQZ9_9BILA</name>
<reference evidence="3" key="1">
    <citation type="submission" date="2022-11" db="UniProtKB">
        <authorList>
            <consortium name="WormBaseParasite"/>
        </authorList>
    </citation>
    <scope>IDENTIFICATION</scope>
</reference>